<proteinExistence type="predicted"/>
<dbReference type="Proteomes" id="UP001241072">
    <property type="component" value="Unassembled WGS sequence"/>
</dbReference>
<organism evidence="2 3">
    <name type="scientific">Antiquaquibacter soli</name>
    <dbReference type="NCBI Taxonomy" id="3064523"/>
    <lineage>
        <taxon>Bacteria</taxon>
        <taxon>Bacillati</taxon>
        <taxon>Actinomycetota</taxon>
        <taxon>Actinomycetes</taxon>
        <taxon>Micrococcales</taxon>
        <taxon>Microbacteriaceae</taxon>
        <taxon>Antiquaquibacter</taxon>
    </lineage>
</organism>
<evidence type="ECO:0000313" key="2">
    <source>
        <dbReference type="EMBL" id="MDO7881454.1"/>
    </source>
</evidence>
<dbReference type="EMBL" id="JAUQUB010000001">
    <property type="protein sequence ID" value="MDO7881454.1"/>
    <property type="molecule type" value="Genomic_DNA"/>
</dbReference>
<keyword evidence="3" id="KW-1185">Reference proteome</keyword>
<evidence type="ECO:0000313" key="3">
    <source>
        <dbReference type="Proteomes" id="UP001241072"/>
    </source>
</evidence>
<feature type="transmembrane region" description="Helical" evidence="1">
    <location>
        <begin position="75"/>
        <end position="94"/>
    </location>
</feature>
<keyword evidence="1" id="KW-0472">Membrane</keyword>
<evidence type="ECO:0000256" key="1">
    <source>
        <dbReference type="SAM" id="Phobius"/>
    </source>
</evidence>
<keyword evidence="1" id="KW-1133">Transmembrane helix</keyword>
<protein>
    <submittedName>
        <fullName evidence="2">Uncharacterized protein</fullName>
    </submittedName>
</protein>
<sequence length="417" mass="44127">MSSAIPEENTLGVIIGGKSRRREADATRRVIRAATPRRSSLGTGFIGIGAAVVVALRAVYGFVWFLGLWDVYPNPYPALAAWLVLIVTLVATFVTARVSGDLLPDWAFVLFLLGLGASVALDLYAVWPLHNVGFYTTAAVTAGMGLLIVVTLRRTVDVLVSVGVLGAALATAMIVNTAWSADTASGQITTLAFAVLPAVIGVFVVSGFRRLVQIELDRVLVQSTVSAPRFAVGMLASEELARLDLAAEELLDSVATGKVKLPLDPKTASTAASLATELRLHLIEGRRETWLYHAITESDLLGKAVTLTDKGSLAGLLDPQQRDGLLSTAWLLVSDSTKASAARTVALVIGPATASVDTPQGRKISVPIVITTTGAPRNRVDPATWEAIGRVGKYVDSTENQSLRVEIQALVDNPADQ</sequence>
<gene>
    <name evidence="2" type="ORF">Q5716_04355</name>
</gene>
<comment type="caution">
    <text evidence="2">The sequence shown here is derived from an EMBL/GenBank/DDBJ whole genome shotgun (WGS) entry which is preliminary data.</text>
</comment>
<feature type="transmembrane region" description="Helical" evidence="1">
    <location>
        <begin position="106"/>
        <end position="127"/>
    </location>
</feature>
<feature type="transmembrane region" description="Helical" evidence="1">
    <location>
        <begin position="133"/>
        <end position="152"/>
    </location>
</feature>
<feature type="transmembrane region" description="Helical" evidence="1">
    <location>
        <begin position="191"/>
        <end position="208"/>
    </location>
</feature>
<dbReference type="RefSeq" id="WP_305001865.1">
    <property type="nucleotide sequence ID" value="NZ_JAUQUB010000001.1"/>
</dbReference>
<accession>A0ABT9BLJ6</accession>
<reference evidence="2 3" key="1">
    <citation type="submission" date="2023-07" db="EMBL/GenBank/DDBJ databases">
        <title>Protaetiibacter sp. nov WY-16 isolated from soil.</title>
        <authorList>
            <person name="Liu B."/>
            <person name="Wan Y."/>
        </authorList>
    </citation>
    <scope>NUCLEOTIDE SEQUENCE [LARGE SCALE GENOMIC DNA]</scope>
    <source>
        <strain evidence="2 3">WY-16</strain>
    </source>
</reference>
<keyword evidence="1" id="KW-0812">Transmembrane</keyword>
<feature type="transmembrane region" description="Helical" evidence="1">
    <location>
        <begin position="45"/>
        <end position="69"/>
    </location>
</feature>
<feature type="transmembrane region" description="Helical" evidence="1">
    <location>
        <begin position="159"/>
        <end position="179"/>
    </location>
</feature>
<name>A0ABT9BLJ6_9MICO</name>